<evidence type="ECO:0000313" key="2">
    <source>
        <dbReference type="Proteomes" id="UP000275613"/>
    </source>
</evidence>
<dbReference type="AlphaFoldDB" id="A0A3M3X7W6"/>
<name>A0A3M3X7W6_PSEA0</name>
<protein>
    <submittedName>
        <fullName evidence="1">Uncharacterized protein</fullName>
    </submittedName>
</protein>
<evidence type="ECO:0000313" key="1">
    <source>
        <dbReference type="EMBL" id="RMO66152.1"/>
    </source>
</evidence>
<proteinExistence type="predicted"/>
<accession>A0A3M3X7W6</accession>
<dbReference type="Proteomes" id="UP000275613">
    <property type="component" value="Unassembled WGS sequence"/>
</dbReference>
<dbReference type="EMBL" id="RBPV01000028">
    <property type="protein sequence ID" value="RMO66152.1"/>
    <property type="molecule type" value="Genomic_DNA"/>
</dbReference>
<organism evidence="1 2">
    <name type="scientific">Pseudomonas amygdali pv. eriobotryae</name>
    <dbReference type="NCBI Taxonomy" id="129137"/>
    <lineage>
        <taxon>Bacteria</taxon>
        <taxon>Pseudomonadati</taxon>
        <taxon>Pseudomonadota</taxon>
        <taxon>Gammaproteobacteria</taxon>
        <taxon>Pseudomonadales</taxon>
        <taxon>Pseudomonadaceae</taxon>
        <taxon>Pseudomonas</taxon>
        <taxon>Pseudomonas amygdali</taxon>
    </lineage>
</organism>
<gene>
    <name evidence="1" type="ORF">ALQ39_200137</name>
</gene>
<sequence>MVACKARLAVMLPLLVNPLADSVTSPEPLRLLSALTPASITAELLSCPPAERLSASRAATFCRVVRSPAVLMVNDDPA</sequence>
<reference evidence="1 2" key="1">
    <citation type="submission" date="2018-08" db="EMBL/GenBank/DDBJ databases">
        <title>Recombination of ecologically and evolutionarily significant loci maintains genetic cohesion in the Pseudomonas syringae species complex.</title>
        <authorList>
            <person name="Dillon M."/>
            <person name="Thakur S."/>
            <person name="Almeida R.N.D."/>
            <person name="Weir B.S."/>
            <person name="Guttman D.S."/>
        </authorList>
    </citation>
    <scope>NUCLEOTIDE SEQUENCE [LARGE SCALE GENOMIC DNA]</scope>
    <source>
        <strain evidence="1 2">ICMP 4316</strain>
    </source>
</reference>
<comment type="caution">
    <text evidence="1">The sequence shown here is derived from an EMBL/GenBank/DDBJ whole genome shotgun (WGS) entry which is preliminary data.</text>
</comment>